<keyword evidence="1" id="KW-0472">Membrane</keyword>
<feature type="transmembrane region" description="Helical" evidence="1">
    <location>
        <begin position="27"/>
        <end position="46"/>
    </location>
</feature>
<keyword evidence="3" id="KW-1185">Reference proteome</keyword>
<evidence type="ECO:0000313" key="3">
    <source>
        <dbReference type="Proteomes" id="UP000050920"/>
    </source>
</evidence>
<gene>
    <name evidence="2" type="ORF">DY78_GL001781</name>
</gene>
<comment type="caution">
    <text evidence="2">The sequence shown here is derived from an EMBL/GenBank/DDBJ whole genome shotgun (WGS) entry which is preliminary data.</text>
</comment>
<accession>A0A0R2NCX6</accession>
<dbReference type="Pfam" id="PF04657">
    <property type="entry name" value="DMT_YdcZ"/>
    <property type="match status" value="1"/>
</dbReference>
<sequence length="138" mass="14158">MVAGMGSAAQTAINGHLGVVLGSSVKAAFISFLVGTVTLVIANLLLQPKLQIVQGEHGNPWWMWLGGVFGGLFVAGNAYLVPSLGTGLAVVVILVGQMSGGLVVDQFGLLESAKNPITLLKIVGIIVMLIGVGIIRLL</sequence>
<dbReference type="AlphaFoldDB" id="A0A0R2NCX6"/>
<organism evidence="2 3">
    <name type="scientific">Lactiplantibacillus fabifermentans DSM 21115</name>
    <dbReference type="NCBI Taxonomy" id="1413187"/>
    <lineage>
        <taxon>Bacteria</taxon>
        <taxon>Bacillati</taxon>
        <taxon>Bacillota</taxon>
        <taxon>Bacilli</taxon>
        <taxon>Lactobacillales</taxon>
        <taxon>Lactobacillaceae</taxon>
        <taxon>Lactiplantibacillus</taxon>
    </lineage>
</organism>
<feature type="transmembrane region" description="Helical" evidence="1">
    <location>
        <begin position="61"/>
        <end position="81"/>
    </location>
</feature>
<dbReference type="PANTHER" id="PTHR34821">
    <property type="entry name" value="INNER MEMBRANE PROTEIN YDCZ"/>
    <property type="match status" value="1"/>
</dbReference>
<dbReference type="InterPro" id="IPR006750">
    <property type="entry name" value="YdcZ"/>
</dbReference>
<dbReference type="PANTHER" id="PTHR34821:SF2">
    <property type="entry name" value="INNER MEMBRANE PROTEIN YDCZ"/>
    <property type="match status" value="1"/>
</dbReference>
<dbReference type="GO" id="GO:0005886">
    <property type="term" value="C:plasma membrane"/>
    <property type="evidence" value="ECO:0007669"/>
    <property type="project" value="TreeGrafter"/>
</dbReference>
<reference evidence="2 3" key="1">
    <citation type="journal article" date="2015" name="Genome Announc.">
        <title>Expanding the biotechnology potential of lactobacilli through comparative genomics of 213 strains and associated genera.</title>
        <authorList>
            <person name="Sun Z."/>
            <person name="Harris H.M."/>
            <person name="McCann A."/>
            <person name="Guo C."/>
            <person name="Argimon S."/>
            <person name="Zhang W."/>
            <person name="Yang X."/>
            <person name="Jeffery I.B."/>
            <person name="Cooney J.C."/>
            <person name="Kagawa T.F."/>
            <person name="Liu W."/>
            <person name="Song Y."/>
            <person name="Salvetti E."/>
            <person name="Wrobel A."/>
            <person name="Rasinkangas P."/>
            <person name="Parkhill J."/>
            <person name="Rea M.C."/>
            <person name="O'Sullivan O."/>
            <person name="Ritari J."/>
            <person name="Douillard F.P."/>
            <person name="Paul Ross R."/>
            <person name="Yang R."/>
            <person name="Briner A.E."/>
            <person name="Felis G.E."/>
            <person name="de Vos W.M."/>
            <person name="Barrangou R."/>
            <person name="Klaenhammer T.R."/>
            <person name="Caufield P.W."/>
            <person name="Cui Y."/>
            <person name="Zhang H."/>
            <person name="O'Toole P.W."/>
        </authorList>
    </citation>
    <scope>NUCLEOTIDE SEQUENCE [LARGE SCALE GENOMIC DNA]</scope>
    <source>
        <strain evidence="2 3">DSM 21115</strain>
    </source>
</reference>
<evidence type="ECO:0008006" key="4">
    <source>
        <dbReference type="Google" id="ProtNLM"/>
    </source>
</evidence>
<protein>
    <recommendedName>
        <fullName evidence="4">Integral membrane protein</fullName>
    </recommendedName>
</protein>
<dbReference type="Proteomes" id="UP000050920">
    <property type="component" value="Unassembled WGS sequence"/>
</dbReference>
<evidence type="ECO:0000256" key="1">
    <source>
        <dbReference type="SAM" id="Phobius"/>
    </source>
</evidence>
<dbReference type="EMBL" id="AYGX02000166">
    <property type="protein sequence ID" value="KRO23743.1"/>
    <property type="molecule type" value="Genomic_DNA"/>
</dbReference>
<feature type="transmembrane region" description="Helical" evidence="1">
    <location>
        <begin position="119"/>
        <end position="137"/>
    </location>
</feature>
<keyword evidence="1" id="KW-0812">Transmembrane</keyword>
<name>A0A0R2NCX6_9LACO</name>
<keyword evidence="1" id="KW-1133">Transmembrane helix</keyword>
<evidence type="ECO:0000313" key="2">
    <source>
        <dbReference type="EMBL" id="KRO23743.1"/>
    </source>
</evidence>
<feature type="transmembrane region" description="Helical" evidence="1">
    <location>
        <begin position="87"/>
        <end position="107"/>
    </location>
</feature>
<proteinExistence type="predicted"/>